<name>A0A2K1IYN9_PHYPA</name>
<dbReference type="InParanoid" id="A0A2K1IYN9"/>
<dbReference type="PaxDb" id="3218-PP1S20_53V6.1"/>
<organism evidence="1">
    <name type="scientific">Physcomitrium patens</name>
    <name type="common">Spreading-leaved earth moss</name>
    <name type="synonym">Physcomitrella patens</name>
    <dbReference type="NCBI Taxonomy" id="3218"/>
    <lineage>
        <taxon>Eukaryota</taxon>
        <taxon>Viridiplantae</taxon>
        <taxon>Streptophyta</taxon>
        <taxon>Embryophyta</taxon>
        <taxon>Bryophyta</taxon>
        <taxon>Bryophytina</taxon>
        <taxon>Bryopsida</taxon>
        <taxon>Funariidae</taxon>
        <taxon>Funariales</taxon>
        <taxon>Funariaceae</taxon>
        <taxon>Physcomitrium</taxon>
    </lineage>
</organism>
<evidence type="ECO:0000313" key="1">
    <source>
        <dbReference type="EMBL" id="PNR34393.1"/>
    </source>
</evidence>
<dbReference type="Gramene" id="Pp3c19_16460V3.2">
    <property type="protein sequence ID" value="PAC:32938438.CDS.1"/>
    <property type="gene ID" value="Pp3c19_16460"/>
</dbReference>
<reference evidence="1 3" key="2">
    <citation type="journal article" date="2018" name="Plant J.">
        <title>The Physcomitrella patens chromosome-scale assembly reveals moss genome structure and evolution.</title>
        <authorList>
            <person name="Lang D."/>
            <person name="Ullrich K.K."/>
            <person name="Murat F."/>
            <person name="Fuchs J."/>
            <person name="Jenkins J."/>
            <person name="Haas F.B."/>
            <person name="Piednoel M."/>
            <person name="Gundlach H."/>
            <person name="Van Bel M."/>
            <person name="Meyberg R."/>
            <person name="Vives C."/>
            <person name="Morata J."/>
            <person name="Symeonidi A."/>
            <person name="Hiss M."/>
            <person name="Muchero W."/>
            <person name="Kamisugi Y."/>
            <person name="Saleh O."/>
            <person name="Blanc G."/>
            <person name="Decker E.L."/>
            <person name="van Gessel N."/>
            <person name="Grimwood J."/>
            <person name="Hayes R.D."/>
            <person name="Graham S.W."/>
            <person name="Gunter L.E."/>
            <person name="McDaniel S.F."/>
            <person name="Hoernstein S.N.W."/>
            <person name="Larsson A."/>
            <person name="Li F.W."/>
            <person name="Perroud P.F."/>
            <person name="Phillips J."/>
            <person name="Ranjan P."/>
            <person name="Rokshar D.S."/>
            <person name="Rothfels C.J."/>
            <person name="Schneider L."/>
            <person name="Shu S."/>
            <person name="Stevenson D.W."/>
            <person name="Thummler F."/>
            <person name="Tillich M."/>
            <person name="Villarreal Aguilar J.C."/>
            <person name="Widiez T."/>
            <person name="Wong G.K."/>
            <person name="Wymore A."/>
            <person name="Zhang Y."/>
            <person name="Zimmer A.D."/>
            <person name="Quatrano R.S."/>
            <person name="Mayer K.F.X."/>
            <person name="Goodstein D."/>
            <person name="Casacuberta J.M."/>
            <person name="Vandepoele K."/>
            <person name="Reski R."/>
            <person name="Cuming A.C."/>
            <person name="Tuskan G.A."/>
            <person name="Maumus F."/>
            <person name="Salse J."/>
            <person name="Schmutz J."/>
            <person name="Rensing S.A."/>
        </authorList>
    </citation>
    <scope>NUCLEOTIDE SEQUENCE [LARGE SCALE GENOMIC DNA]</scope>
    <source>
        <strain evidence="2 3">cv. Gransden 2004</strain>
    </source>
</reference>
<dbReference type="Gramene" id="Pp3c19_16460V3.1">
    <property type="protein sequence ID" value="PAC:32938437.CDS.1"/>
    <property type="gene ID" value="Pp3c19_16460"/>
</dbReference>
<evidence type="ECO:0000313" key="3">
    <source>
        <dbReference type="Proteomes" id="UP000006727"/>
    </source>
</evidence>
<reference evidence="1 3" key="1">
    <citation type="journal article" date="2008" name="Science">
        <title>The Physcomitrella genome reveals evolutionary insights into the conquest of land by plants.</title>
        <authorList>
            <person name="Rensing S."/>
            <person name="Lang D."/>
            <person name="Zimmer A."/>
            <person name="Terry A."/>
            <person name="Salamov A."/>
            <person name="Shapiro H."/>
            <person name="Nishiyama T."/>
            <person name="Perroud P.-F."/>
            <person name="Lindquist E."/>
            <person name="Kamisugi Y."/>
            <person name="Tanahashi T."/>
            <person name="Sakakibara K."/>
            <person name="Fujita T."/>
            <person name="Oishi K."/>
            <person name="Shin-I T."/>
            <person name="Kuroki Y."/>
            <person name="Toyoda A."/>
            <person name="Suzuki Y."/>
            <person name="Hashimoto A."/>
            <person name="Yamaguchi K."/>
            <person name="Sugano A."/>
            <person name="Kohara Y."/>
            <person name="Fujiyama A."/>
            <person name="Anterola A."/>
            <person name="Aoki S."/>
            <person name="Ashton N."/>
            <person name="Barbazuk W.B."/>
            <person name="Barker E."/>
            <person name="Bennetzen J."/>
            <person name="Bezanilla M."/>
            <person name="Blankenship R."/>
            <person name="Cho S.H."/>
            <person name="Dutcher S."/>
            <person name="Estelle M."/>
            <person name="Fawcett J.A."/>
            <person name="Gundlach H."/>
            <person name="Hanada K."/>
            <person name="Heyl A."/>
            <person name="Hicks K.A."/>
            <person name="Hugh J."/>
            <person name="Lohr M."/>
            <person name="Mayer K."/>
            <person name="Melkozernov A."/>
            <person name="Murata T."/>
            <person name="Nelson D."/>
            <person name="Pils B."/>
            <person name="Prigge M."/>
            <person name="Reiss B."/>
            <person name="Renner T."/>
            <person name="Rombauts S."/>
            <person name="Rushton P."/>
            <person name="Sanderfoot A."/>
            <person name="Schween G."/>
            <person name="Shiu S.-H."/>
            <person name="Stueber K."/>
            <person name="Theodoulou F.L."/>
            <person name="Tu H."/>
            <person name="Van de Peer Y."/>
            <person name="Verrier P.J."/>
            <person name="Waters E."/>
            <person name="Wood A."/>
            <person name="Yang L."/>
            <person name="Cove D."/>
            <person name="Cuming A."/>
            <person name="Hasebe M."/>
            <person name="Lucas S."/>
            <person name="Mishler D.B."/>
            <person name="Reski R."/>
            <person name="Grigoriev I."/>
            <person name="Quatrano R.S."/>
            <person name="Boore J.L."/>
        </authorList>
    </citation>
    <scope>NUCLEOTIDE SEQUENCE [LARGE SCALE GENOMIC DNA]</scope>
    <source>
        <strain evidence="2 3">cv. Gransden 2004</strain>
    </source>
</reference>
<dbReference type="EnsemblPlants" id="Pp3c19_16460V3.2">
    <property type="protein sequence ID" value="PAC:32938438.CDS.1"/>
    <property type="gene ID" value="Pp3c19_16460"/>
</dbReference>
<evidence type="ECO:0000313" key="2">
    <source>
        <dbReference type="EnsemblPlants" id="PAC:32938437.CDS.1"/>
    </source>
</evidence>
<sequence length="49" mass="5370">MVAVREAVSNRSVFSGLEQSKTLTSRKVLLNGRCRIAGRAVDRASYNCV</sequence>
<gene>
    <name evidence="1" type="ORF">PHYPA_024210</name>
</gene>
<proteinExistence type="predicted"/>
<accession>A0A2K1IYN9</accession>
<dbReference type="Proteomes" id="UP000006727">
    <property type="component" value="Chromosome 19"/>
</dbReference>
<protein>
    <submittedName>
        <fullName evidence="1 2">Uncharacterized protein</fullName>
    </submittedName>
</protein>
<dbReference type="AlphaFoldDB" id="A0A2K1IYN9"/>
<dbReference type="EMBL" id="ABEU02000019">
    <property type="protein sequence ID" value="PNR34393.1"/>
    <property type="molecule type" value="Genomic_DNA"/>
</dbReference>
<reference evidence="2" key="3">
    <citation type="submission" date="2020-12" db="UniProtKB">
        <authorList>
            <consortium name="EnsemblPlants"/>
        </authorList>
    </citation>
    <scope>IDENTIFICATION</scope>
</reference>
<keyword evidence="3" id="KW-1185">Reference proteome</keyword>
<dbReference type="EnsemblPlants" id="Pp3c19_16460V3.1">
    <property type="protein sequence ID" value="PAC:32938437.CDS.1"/>
    <property type="gene ID" value="Pp3c19_16460"/>
</dbReference>